<dbReference type="EMBL" id="KZ987791">
    <property type="protein sequence ID" value="RKP14787.1"/>
    <property type="molecule type" value="Genomic_DNA"/>
</dbReference>
<dbReference type="OrthoDB" id="10513983at2759"/>
<protein>
    <submittedName>
        <fullName evidence="2">Uncharacterized protein</fullName>
    </submittedName>
</protein>
<dbReference type="Proteomes" id="UP000267251">
    <property type="component" value="Unassembled WGS sequence"/>
</dbReference>
<evidence type="ECO:0000256" key="1">
    <source>
        <dbReference type="SAM" id="Phobius"/>
    </source>
</evidence>
<reference evidence="3" key="1">
    <citation type="journal article" date="2018" name="Nat. Microbiol.">
        <title>Leveraging single-cell genomics to expand the fungal tree of life.</title>
        <authorList>
            <person name="Ahrendt S.R."/>
            <person name="Quandt C.A."/>
            <person name="Ciobanu D."/>
            <person name="Clum A."/>
            <person name="Salamov A."/>
            <person name="Andreopoulos B."/>
            <person name="Cheng J.F."/>
            <person name="Woyke T."/>
            <person name="Pelin A."/>
            <person name="Henrissat B."/>
            <person name="Reynolds N.K."/>
            <person name="Benny G.L."/>
            <person name="Smith M.E."/>
            <person name="James T.Y."/>
            <person name="Grigoriev I.V."/>
        </authorList>
    </citation>
    <scope>NUCLEOTIDE SEQUENCE [LARGE SCALE GENOMIC DNA]</scope>
</reference>
<dbReference type="AlphaFoldDB" id="A0A4P9Y6T9"/>
<gene>
    <name evidence="2" type="ORF">BJ684DRAFT_18831</name>
</gene>
<keyword evidence="1" id="KW-0472">Membrane</keyword>
<name>A0A4P9Y6T9_9FUNG</name>
<sequence length="115" mass="12208">MANSPVSTTKPDRVREHQERFHGLVNRFPALPRLLLLVISYAVVFSMAGAALVVFFLGSLVLSGKDALCGGGMRALMGTAALGQRLRAFLPTLPLLSKLTAAGVSPSTSQEKQSK</sequence>
<evidence type="ECO:0000313" key="2">
    <source>
        <dbReference type="EMBL" id="RKP14787.1"/>
    </source>
</evidence>
<evidence type="ECO:0000313" key="3">
    <source>
        <dbReference type="Proteomes" id="UP000267251"/>
    </source>
</evidence>
<keyword evidence="1" id="KW-1133">Transmembrane helix</keyword>
<proteinExistence type="predicted"/>
<keyword evidence="1" id="KW-0812">Transmembrane</keyword>
<accession>A0A4P9Y6T9</accession>
<keyword evidence="3" id="KW-1185">Reference proteome</keyword>
<feature type="transmembrane region" description="Helical" evidence="1">
    <location>
        <begin position="34"/>
        <end position="57"/>
    </location>
</feature>
<organism evidence="2 3">
    <name type="scientific">Piptocephalis cylindrospora</name>
    <dbReference type="NCBI Taxonomy" id="1907219"/>
    <lineage>
        <taxon>Eukaryota</taxon>
        <taxon>Fungi</taxon>
        <taxon>Fungi incertae sedis</taxon>
        <taxon>Zoopagomycota</taxon>
        <taxon>Zoopagomycotina</taxon>
        <taxon>Zoopagomycetes</taxon>
        <taxon>Zoopagales</taxon>
        <taxon>Piptocephalidaceae</taxon>
        <taxon>Piptocephalis</taxon>
    </lineage>
</organism>